<comment type="caution">
    <text evidence="2">The sequence shown here is derived from an EMBL/GenBank/DDBJ whole genome shotgun (WGS) entry which is preliminary data.</text>
</comment>
<feature type="compositionally biased region" description="Basic and acidic residues" evidence="1">
    <location>
        <begin position="83"/>
        <end position="111"/>
    </location>
</feature>
<dbReference type="Proteomes" id="UP001066276">
    <property type="component" value="Chromosome 1_1"/>
</dbReference>
<evidence type="ECO:0000256" key="1">
    <source>
        <dbReference type="SAM" id="MobiDB-lite"/>
    </source>
</evidence>
<evidence type="ECO:0000313" key="3">
    <source>
        <dbReference type="Proteomes" id="UP001066276"/>
    </source>
</evidence>
<evidence type="ECO:0008006" key="4">
    <source>
        <dbReference type="Google" id="ProtNLM"/>
    </source>
</evidence>
<keyword evidence="3" id="KW-1185">Reference proteome</keyword>
<gene>
    <name evidence="2" type="ORF">NDU88_005834</name>
</gene>
<reference evidence="2" key="1">
    <citation type="journal article" date="2022" name="bioRxiv">
        <title>Sequencing and chromosome-scale assembly of the giantPleurodeles waltlgenome.</title>
        <authorList>
            <person name="Brown T."/>
            <person name="Elewa A."/>
            <person name="Iarovenko S."/>
            <person name="Subramanian E."/>
            <person name="Araus A.J."/>
            <person name="Petzold A."/>
            <person name="Susuki M."/>
            <person name="Suzuki K.-i.T."/>
            <person name="Hayashi T."/>
            <person name="Toyoda A."/>
            <person name="Oliveira C."/>
            <person name="Osipova E."/>
            <person name="Leigh N.D."/>
            <person name="Simon A."/>
            <person name="Yun M.H."/>
        </authorList>
    </citation>
    <scope>NUCLEOTIDE SEQUENCE</scope>
    <source>
        <strain evidence="2">20211129_DDA</strain>
        <tissue evidence="2">Liver</tissue>
    </source>
</reference>
<feature type="region of interest" description="Disordered" evidence="1">
    <location>
        <begin position="61"/>
        <end position="123"/>
    </location>
</feature>
<evidence type="ECO:0000313" key="2">
    <source>
        <dbReference type="EMBL" id="KAJ1218251.1"/>
    </source>
</evidence>
<dbReference type="EMBL" id="JANPWB010000001">
    <property type="protein sequence ID" value="KAJ1218251.1"/>
    <property type="molecule type" value="Genomic_DNA"/>
</dbReference>
<organism evidence="2 3">
    <name type="scientific">Pleurodeles waltl</name>
    <name type="common">Iberian ribbed newt</name>
    <dbReference type="NCBI Taxonomy" id="8319"/>
    <lineage>
        <taxon>Eukaryota</taxon>
        <taxon>Metazoa</taxon>
        <taxon>Chordata</taxon>
        <taxon>Craniata</taxon>
        <taxon>Vertebrata</taxon>
        <taxon>Euteleostomi</taxon>
        <taxon>Amphibia</taxon>
        <taxon>Batrachia</taxon>
        <taxon>Caudata</taxon>
        <taxon>Salamandroidea</taxon>
        <taxon>Salamandridae</taxon>
        <taxon>Pleurodelinae</taxon>
        <taxon>Pleurodeles</taxon>
    </lineage>
</organism>
<name>A0AAV7WZS8_PLEWA</name>
<sequence>MVQDMGCTFWVLVLNFTYYTSMYRQRPVAIAELSRLSDNAAPDAAESETVFRSWAVTTTHPVAGEMRTPETKQGTRMSGFPKELQKKTDSARTAQRKEKTPTPRNREEKTRNSRVGPGTVWFP</sequence>
<accession>A0AAV7WZS8</accession>
<proteinExistence type="predicted"/>
<protein>
    <recommendedName>
        <fullName evidence="4">Secreted protein</fullName>
    </recommendedName>
</protein>
<dbReference type="AlphaFoldDB" id="A0AAV7WZS8"/>